<dbReference type="EMBL" id="CP011797">
    <property type="protein sequence ID" value="ATX77963.1"/>
    <property type="molecule type" value="Genomic_DNA"/>
</dbReference>
<proteinExistence type="predicted"/>
<dbReference type="GO" id="GO:0006270">
    <property type="term" value="P:DNA replication initiation"/>
    <property type="evidence" value="ECO:0007669"/>
    <property type="project" value="InterPro"/>
</dbReference>
<protein>
    <submittedName>
        <fullName evidence="1">Uncharacterized protein</fullName>
    </submittedName>
</protein>
<dbReference type="InterPro" id="IPR009731">
    <property type="entry name" value="P-like"/>
</dbReference>
<sequence>MIFARFHHIYTHRFESAYRDETTLNQAKREWAMTLLGTSANLIEFALERCKREHAWPPTIAEFLKLLQPSPETLGLPALEDAYLEGCRFSHDPSNHGWSHLIVQLAAQQVGYFRLRSETERTTRPIFARQYQKLIERLVRGESLELKEVVSLPPPDFDAEDRLLVRLDELAVPAEKAQLIAYYLTKPAGSQVRQRYRARALSQLSELNLALELPE</sequence>
<organism evidence="1 2">
    <name type="scientific">Reinekea forsetii</name>
    <dbReference type="NCBI Taxonomy" id="1336806"/>
    <lineage>
        <taxon>Bacteria</taxon>
        <taxon>Pseudomonadati</taxon>
        <taxon>Pseudomonadota</taxon>
        <taxon>Gammaproteobacteria</taxon>
        <taxon>Oceanospirillales</taxon>
        <taxon>Saccharospirillaceae</taxon>
        <taxon>Reinekea</taxon>
    </lineage>
</organism>
<name>A0A2K8KTC8_9GAMM</name>
<dbReference type="Proteomes" id="UP000229757">
    <property type="component" value="Chromosome"/>
</dbReference>
<evidence type="ECO:0000313" key="1">
    <source>
        <dbReference type="EMBL" id="ATX77963.1"/>
    </source>
</evidence>
<keyword evidence="2" id="KW-1185">Reference proteome</keyword>
<accession>A0A2K8KTC8</accession>
<reference evidence="1 2" key="1">
    <citation type="journal article" date="2017" name="Environ. Microbiol.">
        <title>Genomic and physiological analyses of 'Reinekea forsetii' reveal a versatile opportunistic lifestyle during spring algae blooms.</title>
        <authorList>
            <person name="Avci B."/>
            <person name="Hahnke R.L."/>
            <person name="Chafee M."/>
            <person name="Fischer T."/>
            <person name="Gruber-Vodicka H."/>
            <person name="Tegetmeyer H.E."/>
            <person name="Harder J."/>
            <person name="Fuchs B.M."/>
            <person name="Amann R.I."/>
            <person name="Teeling H."/>
        </authorList>
    </citation>
    <scope>NUCLEOTIDE SEQUENCE [LARGE SCALE GENOMIC DNA]</scope>
    <source>
        <strain evidence="1 2">Hel1_31_D35</strain>
    </source>
</reference>
<dbReference type="Pfam" id="PF06992">
    <property type="entry name" value="Phage_lambda_P"/>
    <property type="match status" value="1"/>
</dbReference>
<evidence type="ECO:0000313" key="2">
    <source>
        <dbReference type="Proteomes" id="UP000229757"/>
    </source>
</evidence>
<dbReference type="AlphaFoldDB" id="A0A2K8KTC8"/>
<gene>
    <name evidence="1" type="ORF">REIFOR_02842</name>
</gene>
<dbReference type="KEGG" id="rfo:REIFOR_02842"/>